<gene>
    <name evidence="9" type="primary">citS</name>
    <name evidence="9" type="ORF">FEAC_21650</name>
</gene>
<dbReference type="EMBL" id="JXUW01000022">
    <property type="protein sequence ID" value="KJE76074.1"/>
    <property type="molecule type" value="Genomic_DNA"/>
</dbReference>
<dbReference type="STRING" id="1121877.FEAC_21650"/>
<dbReference type="GO" id="GO:0005886">
    <property type="term" value="C:plasma membrane"/>
    <property type="evidence" value="ECO:0007669"/>
    <property type="project" value="TreeGrafter"/>
</dbReference>
<dbReference type="RefSeq" id="WP_152623190.1">
    <property type="nucleotide sequence ID" value="NZ_JQKF01000020.1"/>
</dbReference>
<dbReference type="eggNOG" id="COG3290">
    <property type="taxonomic scope" value="Bacteria"/>
</dbReference>
<dbReference type="InterPro" id="IPR036890">
    <property type="entry name" value="HATPase_C_sf"/>
</dbReference>
<dbReference type="SUPFAM" id="SSF55785">
    <property type="entry name" value="PYP-like sensor domain (PAS domain)"/>
    <property type="match status" value="1"/>
</dbReference>
<dbReference type="InterPro" id="IPR005467">
    <property type="entry name" value="His_kinase_dom"/>
</dbReference>
<dbReference type="SUPFAM" id="SSF55890">
    <property type="entry name" value="Sporulation response regulatory protein Spo0B"/>
    <property type="match status" value="1"/>
</dbReference>
<dbReference type="PROSITE" id="PS50109">
    <property type="entry name" value="HIS_KIN"/>
    <property type="match status" value="1"/>
</dbReference>
<dbReference type="Proteomes" id="UP000032336">
    <property type="component" value="Unassembled WGS sequence"/>
</dbReference>
<comment type="caution">
    <text evidence="9">The sequence shown here is derived from an EMBL/GenBank/DDBJ whole genome shotgun (WGS) entry which is preliminary data.</text>
</comment>
<keyword evidence="5" id="KW-0418">Kinase</keyword>
<dbReference type="Gene3D" id="1.10.287.130">
    <property type="match status" value="1"/>
</dbReference>
<feature type="domain" description="Histidine kinase" evidence="8">
    <location>
        <begin position="412"/>
        <end position="517"/>
    </location>
</feature>
<evidence type="ECO:0000256" key="3">
    <source>
        <dbReference type="ARBA" id="ARBA00022553"/>
    </source>
</evidence>
<dbReference type="GeneID" id="78373234"/>
<dbReference type="Pfam" id="PF02518">
    <property type="entry name" value="HATPase_c"/>
    <property type="match status" value="1"/>
</dbReference>
<dbReference type="Gene3D" id="3.30.565.10">
    <property type="entry name" value="Histidine kinase-like ATPase, C-terminal domain"/>
    <property type="match status" value="1"/>
</dbReference>
<keyword evidence="6" id="KW-0902">Two-component regulatory system</keyword>
<evidence type="ECO:0000256" key="6">
    <source>
        <dbReference type="ARBA" id="ARBA00023012"/>
    </source>
</evidence>
<keyword evidence="10" id="KW-1185">Reference proteome</keyword>
<proteinExistence type="predicted"/>
<evidence type="ECO:0000313" key="9">
    <source>
        <dbReference type="EMBL" id="KJE76074.1"/>
    </source>
</evidence>
<dbReference type="OrthoDB" id="9792686at2"/>
<dbReference type="PANTHER" id="PTHR43047:SF72">
    <property type="entry name" value="OSMOSENSING HISTIDINE PROTEIN KINASE SLN1"/>
    <property type="match status" value="1"/>
</dbReference>
<dbReference type="Gene3D" id="3.30.450.20">
    <property type="entry name" value="PAS domain"/>
    <property type="match status" value="1"/>
</dbReference>
<evidence type="ECO:0000256" key="7">
    <source>
        <dbReference type="SAM" id="Phobius"/>
    </source>
</evidence>
<dbReference type="SMART" id="SM00387">
    <property type="entry name" value="HATPase_c"/>
    <property type="match status" value="1"/>
</dbReference>
<dbReference type="InterPro" id="IPR016120">
    <property type="entry name" value="Sig_transdc_His_kin_SpoOB"/>
</dbReference>
<comment type="catalytic activity">
    <reaction evidence="1">
        <text>ATP + protein L-histidine = ADP + protein N-phospho-L-histidine.</text>
        <dbReference type="EC" id="2.7.13.3"/>
    </reaction>
</comment>
<dbReference type="EC" id="2.7.13.3" evidence="2"/>
<dbReference type="PANTHER" id="PTHR43047">
    <property type="entry name" value="TWO-COMPONENT HISTIDINE PROTEIN KINASE"/>
    <property type="match status" value="1"/>
</dbReference>
<reference evidence="9 10" key="1">
    <citation type="submission" date="2015-01" db="EMBL/GenBank/DDBJ databases">
        <title>Draft genome of the acidophilic iron oxidizer Ferrimicrobium acidiphilum strain T23.</title>
        <authorList>
            <person name="Poehlein A."/>
            <person name="Eisen S."/>
            <person name="Schloemann M."/>
            <person name="Johnson B.D."/>
            <person name="Daniel R."/>
            <person name="Muehling M."/>
        </authorList>
    </citation>
    <scope>NUCLEOTIDE SEQUENCE [LARGE SCALE GENOMIC DNA]</scope>
    <source>
        <strain evidence="9 10">T23</strain>
    </source>
</reference>
<keyword evidence="7" id="KW-1133">Transmembrane helix</keyword>
<keyword evidence="7" id="KW-0472">Membrane</keyword>
<keyword evidence="4 9" id="KW-0808">Transferase</keyword>
<dbReference type="GO" id="GO:0009927">
    <property type="term" value="F:histidine phosphotransfer kinase activity"/>
    <property type="evidence" value="ECO:0007669"/>
    <property type="project" value="TreeGrafter"/>
</dbReference>
<sequence length="538" mass="58976">MDRYRQSRMTMKRRLALIQTAILLVVILTGVVWFRGSIKPNTSRYTMAAELAVRALATDSSLVKLTHNHKQLPSLMTTILAATNAAGAAIVNNNGVALDGAGDFKTGELISVPSSTKASVLSQTVGSEVIVSATAPLVDTVSHDRIALKLVYRIPRSETIMLVVHLLEALVVAMAVGLFLSWGVGRWIRNQTFGLELDELKELIQEQEAMFHGIREGVIGLDDDGRFQFANSGAVHLLDLPQRHLRRPVRVLIPDGRLQAAILGEIKGRDTVVVHKDRILVVNRRYVEAHGKPLGYVVTINDRTESEALLREIDGMLGLTEALRAQAHDFSNRMHTVVGLIEMGATREAIEFATDLTLRDTQLMDRLTSDIANPIIVALLLAKSAVAAERNVEFRLGGAVLLPTELPHANDLVTVVGNLLDNAIEATQGVPNAWVTLRLQRHQTELVVEVSDSGPGVLIEEREAIFVDGFTTKKVGGGLRRGLGLAMVRQLVERYHGDVEVTQEVGACFRVTLPGIFEPEMEEPEMEEMAAHAQNSER</sequence>
<dbReference type="PRINTS" id="PR00344">
    <property type="entry name" value="BCTRLSENSOR"/>
</dbReference>
<dbReference type="AlphaFoldDB" id="A0A0D8FSZ2"/>
<name>A0A0D8FSZ2_9ACTN</name>
<dbReference type="InterPro" id="IPR003594">
    <property type="entry name" value="HATPase_dom"/>
</dbReference>
<evidence type="ECO:0000256" key="4">
    <source>
        <dbReference type="ARBA" id="ARBA00022679"/>
    </source>
</evidence>
<evidence type="ECO:0000256" key="5">
    <source>
        <dbReference type="ARBA" id="ARBA00022777"/>
    </source>
</evidence>
<keyword evidence="7" id="KW-0812">Transmembrane</keyword>
<evidence type="ECO:0000256" key="2">
    <source>
        <dbReference type="ARBA" id="ARBA00012438"/>
    </source>
</evidence>
<keyword evidence="3" id="KW-0597">Phosphoprotein</keyword>
<dbReference type="GO" id="GO:0000155">
    <property type="term" value="F:phosphorelay sensor kinase activity"/>
    <property type="evidence" value="ECO:0007669"/>
    <property type="project" value="InterPro"/>
</dbReference>
<dbReference type="InterPro" id="IPR000014">
    <property type="entry name" value="PAS"/>
</dbReference>
<protein>
    <recommendedName>
        <fullName evidence="2">histidine kinase</fullName>
        <ecNumber evidence="2">2.7.13.3</ecNumber>
    </recommendedName>
</protein>
<accession>A0A0D8FSZ2</accession>
<evidence type="ECO:0000313" key="10">
    <source>
        <dbReference type="Proteomes" id="UP000032336"/>
    </source>
</evidence>
<dbReference type="CDD" id="cd00130">
    <property type="entry name" value="PAS"/>
    <property type="match status" value="1"/>
</dbReference>
<dbReference type="InterPro" id="IPR004358">
    <property type="entry name" value="Sig_transdc_His_kin-like_C"/>
</dbReference>
<evidence type="ECO:0000259" key="8">
    <source>
        <dbReference type="PROSITE" id="PS50109"/>
    </source>
</evidence>
<dbReference type="SUPFAM" id="SSF55874">
    <property type="entry name" value="ATPase domain of HSP90 chaperone/DNA topoisomerase II/histidine kinase"/>
    <property type="match status" value="1"/>
</dbReference>
<dbReference type="InterPro" id="IPR035965">
    <property type="entry name" value="PAS-like_dom_sf"/>
</dbReference>
<organism evidence="9 10">
    <name type="scientific">Ferrimicrobium acidiphilum DSM 19497</name>
    <dbReference type="NCBI Taxonomy" id="1121877"/>
    <lineage>
        <taxon>Bacteria</taxon>
        <taxon>Bacillati</taxon>
        <taxon>Actinomycetota</taxon>
        <taxon>Acidimicrobiia</taxon>
        <taxon>Acidimicrobiales</taxon>
        <taxon>Acidimicrobiaceae</taxon>
        <taxon>Ferrimicrobium</taxon>
    </lineage>
</organism>
<feature type="transmembrane region" description="Helical" evidence="7">
    <location>
        <begin position="160"/>
        <end position="182"/>
    </location>
</feature>
<evidence type="ECO:0000256" key="1">
    <source>
        <dbReference type="ARBA" id="ARBA00000085"/>
    </source>
</evidence>